<dbReference type="EMBL" id="KN824281">
    <property type="protein sequence ID" value="KIM31737.1"/>
    <property type="molecule type" value="Genomic_DNA"/>
</dbReference>
<protein>
    <submittedName>
        <fullName evidence="1">Uncharacterized protein</fullName>
    </submittedName>
</protein>
<gene>
    <name evidence="1" type="ORF">M408DRAFT_237658</name>
</gene>
<dbReference type="HOGENOM" id="CLU_2051089_0_0_1"/>
<evidence type="ECO:0000313" key="1">
    <source>
        <dbReference type="EMBL" id="KIM31737.1"/>
    </source>
</evidence>
<dbReference type="AlphaFoldDB" id="A0A0C2XS36"/>
<reference evidence="2" key="2">
    <citation type="submission" date="2015-01" db="EMBL/GenBank/DDBJ databases">
        <title>Evolutionary Origins and Diversification of the Mycorrhizal Mutualists.</title>
        <authorList>
            <consortium name="DOE Joint Genome Institute"/>
            <consortium name="Mycorrhizal Genomics Consortium"/>
            <person name="Kohler A."/>
            <person name="Kuo A."/>
            <person name="Nagy L.G."/>
            <person name="Floudas D."/>
            <person name="Copeland A."/>
            <person name="Barry K.W."/>
            <person name="Cichocki N."/>
            <person name="Veneault-Fourrey C."/>
            <person name="LaButti K."/>
            <person name="Lindquist E.A."/>
            <person name="Lipzen A."/>
            <person name="Lundell T."/>
            <person name="Morin E."/>
            <person name="Murat C."/>
            <person name="Riley R."/>
            <person name="Ohm R."/>
            <person name="Sun H."/>
            <person name="Tunlid A."/>
            <person name="Henrissat B."/>
            <person name="Grigoriev I.V."/>
            <person name="Hibbett D.S."/>
            <person name="Martin F."/>
        </authorList>
    </citation>
    <scope>NUCLEOTIDE SEQUENCE [LARGE SCALE GENOMIC DNA]</scope>
    <source>
        <strain evidence="2">MAFF 305830</strain>
    </source>
</reference>
<sequence>MQYGHSCGFHVRKRAAGTLTSGPNDSIYPKRMLSSTISVQDAIWAGHCREEGRGLQKAMEGVGDRNPSLNVGVAAENDSVARGLSLLITRWSLQRLFLAAPLDKAKYSPTWKGHDLPRTT</sequence>
<reference evidence="1 2" key="1">
    <citation type="submission" date="2014-04" db="EMBL/GenBank/DDBJ databases">
        <authorList>
            <consortium name="DOE Joint Genome Institute"/>
            <person name="Kuo A."/>
            <person name="Zuccaro A."/>
            <person name="Kohler A."/>
            <person name="Nagy L.G."/>
            <person name="Floudas D."/>
            <person name="Copeland A."/>
            <person name="Barry K.W."/>
            <person name="Cichocki N."/>
            <person name="Veneault-Fourrey C."/>
            <person name="LaButti K."/>
            <person name="Lindquist E.A."/>
            <person name="Lipzen A."/>
            <person name="Lundell T."/>
            <person name="Morin E."/>
            <person name="Murat C."/>
            <person name="Sun H."/>
            <person name="Tunlid A."/>
            <person name="Henrissat B."/>
            <person name="Grigoriev I.V."/>
            <person name="Hibbett D.S."/>
            <person name="Martin F."/>
            <person name="Nordberg H.P."/>
            <person name="Cantor M.N."/>
            <person name="Hua S.X."/>
        </authorList>
    </citation>
    <scope>NUCLEOTIDE SEQUENCE [LARGE SCALE GENOMIC DNA]</scope>
    <source>
        <strain evidence="1 2">MAFF 305830</strain>
    </source>
</reference>
<proteinExistence type="predicted"/>
<dbReference type="Proteomes" id="UP000054097">
    <property type="component" value="Unassembled WGS sequence"/>
</dbReference>
<evidence type="ECO:0000313" key="2">
    <source>
        <dbReference type="Proteomes" id="UP000054097"/>
    </source>
</evidence>
<name>A0A0C2XS36_SERVB</name>
<keyword evidence="2" id="KW-1185">Reference proteome</keyword>
<organism evidence="1 2">
    <name type="scientific">Serendipita vermifera MAFF 305830</name>
    <dbReference type="NCBI Taxonomy" id="933852"/>
    <lineage>
        <taxon>Eukaryota</taxon>
        <taxon>Fungi</taxon>
        <taxon>Dikarya</taxon>
        <taxon>Basidiomycota</taxon>
        <taxon>Agaricomycotina</taxon>
        <taxon>Agaricomycetes</taxon>
        <taxon>Sebacinales</taxon>
        <taxon>Serendipitaceae</taxon>
        <taxon>Serendipita</taxon>
    </lineage>
</organism>
<accession>A0A0C2XS36</accession>